<dbReference type="Proteomes" id="UP000479000">
    <property type="component" value="Unassembled WGS sequence"/>
</dbReference>
<organism evidence="2 4">
    <name type="scientific">Nesidiocoris tenuis</name>
    <dbReference type="NCBI Taxonomy" id="355587"/>
    <lineage>
        <taxon>Eukaryota</taxon>
        <taxon>Metazoa</taxon>
        <taxon>Ecdysozoa</taxon>
        <taxon>Arthropoda</taxon>
        <taxon>Hexapoda</taxon>
        <taxon>Insecta</taxon>
        <taxon>Pterygota</taxon>
        <taxon>Neoptera</taxon>
        <taxon>Paraneoptera</taxon>
        <taxon>Hemiptera</taxon>
        <taxon>Heteroptera</taxon>
        <taxon>Panheteroptera</taxon>
        <taxon>Cimicomorpha</taxon>
        <taxon>Miridae</taxon>
        <taxon>Dicyphina</taxon>
        <taxon>Nesidiocoris</taxon>
    </lineage>
</organism>
<name>A0A6H5G0A8_9HEMI</name>
<reference evidence="2 4" key="1">
    <citation type="submission" date="2020-02" db="EMBL/GenBank/DDBJ databases">
        <authorList>
            <person name="Ferguson B K."/>
        </authorList>
    </citation>
    <scope>NUCLEOTIDE SEQUENCE [LARGE SCALE GENOMIC DNA]</scope>
</reference>
<gene>
    <name evidence="3" type="ORF">NTEN_LOCUS18963</name>
    <name evidence="2" type="ORF">NTEN_LOCUS2062</name>
</gene>
<dbReference type="AlphaFoldDB" id="A0A6H5G0A8"/>
<dbReference type="EMBL" id="CADCXU010003258">
    <property type="protein sequence ID" value="CAA9995271.1"/>
    <property type="molecule type" value="Genomic_DNA"/>
</dbReference>
<proteinExistence type="predicted"/>
<accession>A0A6H5G0A8</accession>
<feature type="region of interest" description="Disordered" evidence="1">
    <location>
        <begin position="1"/>
        <end position="86"/>
    </location>
</feature>
<sequence>MFQSYRKLQQTARSPAQSPNLQLNGSGVDSNMMTSLPDHNTGATMPLYSGSIQPGMESGGFTTPLRDHRFGNSVWQSTATPADPSG</sequence>
<keyword evidence="4" id="KW-1185">Reference proteome</keyword>
<feature type="compositionally biased region" description="Polar residues" evidence="1">
    <location>
        <begin position="1"/>
        <end position="43"/>
    </location>
</feature>
<evidence type="ECO:0000313" key="2">
    <source>
        <dbReference type="EMBL" id="CAA9995271.1"/>
    </source>
</evidence>
<evidence type="ECO:0000256" key="1">
    <source>
        <dbReference type="SAM" id="MobiDB-lite"/>
    </source>
</evidence>
<evidence type="ECO:0000313" key="4">
    <source>
        <dbReference type="Proteomes" id="UP000479000"/>
    </source>
</evidence>
<dbReference type="EMBL" id="CADCXU010028044">
    <property type="protein sequence ID" value="CAB0014537.1"/>
    <property type="molecule type" value="Genomic_DNA"/>
</dbReference>
<evidence type="ECO:0000313" key="3">
    <source>
        <dbReference type="EMBL" id="CAB0014537.1"/>
    </source>
</evidence>
<protein>
    <submittedName>
        <fullName evidence="2">Uncharacterized protein</fullName>
    </submittedName>
</protein>